<proteinExistence type="predicted"/>
<organism evidence="1 2">
    <name type="scientific">Plakobranchus ocellatus</name>
    <dbReference type="NCBI Taxonomy" id="259542"/>
    <lineage>
        <taxon>Eukaryota</taxon>
        <taxon>Metazoa</taxon>
        <taxon>Spiralia</taxon>
        <taxon>Lophotrochozoa</taxon>
        <taxon>Mollusca</taxon>
        <taxon>Gastropoda</taxon>
        <taxon>Heterobranchia</taxon>
        <taxon>Euthyneura</taxon>
        <taxon>Panpulmonata</taxon>
        <taxon>Sacoglossa</taxon>
        <taxon>Placobranchoidea</taxon>
        <taxon>Plakobranchidae</taxon>
        <taxon>Plakobranchus</taxon>
    </lineage>
</organism>
<name>A0AAV4AC68_9GAST</name>
<gene>
    <name evidence="1" type="ORF">PoB_003051900</name>
</gene>
<keyword evidence="2" id="KW-1185">Reference proteome</keyword>
<evidence type="ECO:0000313" key="2">
    <source>
        <dbReference type="Proteomes" id="UP000735302"/>
    </source>
</evidence>
<protein>
    <submittedName>
        <fullName evidence="1">Uncharacterized protein</fullName>
    </submittedName>
</protein>
<dbReference type="AlphaFoldDB" id="A0AAV4AC68"/>
<comment type="caution">
    <text evidence="1">The sequence shown here is derived from an EMBL/GenBank/DDBJ whole genome shotgun (WGS) entry which is preliminary data.</text>
</comment>
<dbReference type="Proteomes" id="UP000735302">
    <property type="component" value="Unassembled WGS sequence"/>
</dbReference>
<evidence type="ECO:0000313" key="1">
    <source>
        <dbReference type="EMBL" id="GFO04014.1"/>
    </source>
</evidence>
<dbReference type="EMBL" id="BLXT01003734">
    <property type="protein sequence ID" value="GFO04014.1"/>
    <property type="molecule type" value="Genomic_DNA"/>
</dbReference>
<sequence>MRSYSETTLSECRQQFSNLSRGSGQPWKAHYIDLFHGPSALKCKSGAVGSERASRVPTVSQIADNRTCFQFLQSSSKPGQVLMATQQCYKNLR</sequence>
<reference evidence="1 2" key="1">
    <citation type="journal article" date="2021" name="Elife">
        <title>Chloroplast acquisition without the gene transfer in kleptoplastic sea slugs, Plakobranchus ocellatus.</title>
        <authorList>
            <person name="Maeda T."/>
            <person name="Takahashi S."/>
            <person name="Yoshida T."/>
            <person name="Shimamura S."/>
            <person name="Takaki Y."/>
            <person name="Nagai Y."/>
            <person name="Toyoda A."/>
            <person name="Suzuki Y."/>
            <person name="Arimoto A."/>
            <person name="Ishii H."/>
            <person name="Satoh N."/>
            <person name="Nishiyama T."/>
            <person name="Hasebe M."/>
            <person name="Maruyama T."/>
            <person name="Minagawa J."/>
            <person name="Obokata J."/>
            <person name="Shigenobu S."/>
        </authorList>
    </citation>
    <scope>NUCLEOTIDE SEQUENCE [LARGE SCALE GENOMIC DNA]</scope>
</reference>
<accession>A0AAV4AC68</accession>